<keyword evidence="1" id="KW-0812">Transmembrane</keyword>
<reference evidence="3" key="1">
    <citation type="journal article" date="2021" name="PeerJ">
        <title>Extensive microbial diversity within the chicken gut microbiome revealed by metagenomics and culture.</title>
        <authorList>
            <person name="Gilroy R."/>
            <person name="Ravi A."/>
            <person name="Getino M."/>
            <person name="Pursley I."/>
            <person name="Horton D.L."/>
            <person name="Alikhan N.F."/>
            <person name="Baker D."/>
            <person name="Gharbi K."/>
            <person name="Hall N."/>
            <person name="Watson M."/>
            <person name="Adriaenssens E.M."/>
            <person name="Foster-Nyarko E."/>
            <person name="Jarju S."/>
            <person name="Secka A."/>
            <person name="Antonio M."/>
            <person name="Oren A."/>
            <person name="Chaudhuri R.R."/>
            <person name="La Ragione R."/>
            <person name="Hildebrand F."/>
            <person name="Pallen M.J."/>
        </authorList>
    </citation>
    <scope>NUCLEOTIDE SEQUENCE</scope>
    <source>
        <strain evidence="3">1345</strain>
    </source>
</reference>
<dbReference type="Proteomes" id="UP000886750">
    <property type="component" value="Unassembled WGS sequence"/>
</dbReference>
<comment type="caution">
    <text evidence="3">The sequence shown here is derived from an EMBL/GenBank/DDBJ whole genome shotgun (WGS) entry which is preliminary data.</text>
</comment>
<evidence type="ECO:0000259" key="2">
    <source>
        <dbReference type="Pfam" id="PF13240"/>
    </source>
</evidence>
<feature type="transmembrane region" description="Helical" evidence="1">
    <location>
        <begin position="319"/>
        <end position="341"/>
    </location>
</feature>
<dbReference type="Pfam" id="PF13240">
    <property type="entry name" value="Zn_Ribbon_1"/>
    <property type="match status" value="1"/>
</dbReference>
<keyword evidence="1" id="KW-0472">Membrane</keyword>
<feature type="transmembrane region" description="Helical" evidence="1">
    <location>
        <begin position="353"/>
        <end position="375"/>
    </location>
</feature>
<accession>A0A9D1ZYB7</accession>
<sequence>MKSCSSCGAELDDDALFCTKCGTPVSETVTEAEEPAQNAAAEAAAEKTSAETGGGRAAATAVSGRNVSAPAKGGKLAAVRAYTENFLLRIVAIIVCAGVFIGGFFINISYMPMEQVQSKITIDSAGDASMEGMLMTSSFEQNVFNVIGALTVSFDLTENQEKSERITEAMTARVTEVMLRYEERITELAAQVSQGNERAVTELISLYRKAVRDITSSMADINLIEMDRLDAEIAYAQSEDSQTALKGADDALMRTAIMSGYMVGVIYLQVVALIYLILTVAGLFKKKNVSLGKFFFLYMLGMFFLFGIGQLTATSLGGAGMFCFVFAVVLCAIWLAGKLFCGFRVSPQGILSLTVHTVAAVLSFAAVCLLFGNIFEFGGIADKIGAVFGLHVYESGAQLQNGMEMTMVNFFAVAVIYLAVYILAIIVFFRSAARLSKMEEVNAADKVLAAVAAGVSLVGYLALYSCCQTDAIELLFAPSVFYGIFVLFAVVFILFMVSGVAKRSFQGKDAANGGKVSAAR</sequence>
<dbReference type="InterPro" id="IPR026870">
    <property type="entry name" value="Zinc_ribbon_dom"/>
</dbReference>
<feature type="transmembrane region" description="Helical" evidence="1">
    <location>
        <begin position="475"/>
        <end position="497"/>
    </location>
</feature>
<dbReference type="EMBL" id="DXCQ01000074">
    <property type="protein sequence ID" value="HIY97708.1"/>
    <property type="molecule type" value="Genomic_DNA"/>
</dbReference>
<feature type="transmembrane region" description="Helical" evidence="1">
    <location>
        <begin position="261"/>
        <end position="283"/>
    </location>
</feature>
<feature type="transmembrane region" description="Helical" evidence="1">
    <location>
        <begin position="295"/>
        <end position="313"/>
    </location>
</feature>
<feature type="domain" description="Zinc-ribbon" evidence="2">
    <location>
        <begin position="4"/>
        <end position="25"/>
    </location>
</feature>
<proteinExistence type="predicted"/>
<protein>
    <submittedName>
        <fullName evidence="3">Zinc ribbon domain-containing protein</fullName>
    </submittedName>
</protein>
<feature type="transmembrane region" description="Helical" evidence="1">
    <location>
        <begin position="410"/>
        <end position="431"/>
    </location>
</feature>
<feature type="transmembrane region" description="Helical" evidence="1">
    <location>
        <begin position="86"/>
        <end position="106"/>
    </location>
</feature>
<keyword evidence="1" id="KW-1133">Transmembrane helix</keyword>
<evidence type="ECO:0000313" key="4">
    <source>
        <dbReference type="Proteomes" id="UP000886750"/>
    </source>
</evidence>
<feature type="transmembrane region" description="Helical" evidence="1">
    <location>
        <begin position="443"/>
        <end position="463"/>
    </location>
</feature>
<evidence type="ECO:0000313" key="3">
    <source>
        <dbReference type="EMBL" id="HIY97708.1"/>
    </source>
</evidence>
<dbReference type="AlphaFoldDB" id="A0A9D1ZYB7"/>
<organism evidence="3 4">
    <name type="scientific">Candidatus Borkfalkia excrementigallinarum</name>
    <dbReference type="NCBI Taxonomy" id="2838506"/>
    <lineage>
        <taxon>Bacteria</taxon>
        <taxon>Bacillati</taxon>
        <taxon>Bacillota</taxon>
        <taxon>Clostridia</taxon>
        <taxon>Christensenellales</taxon>
        <taxon>Christensenellaceae</taxon>
        <taxon>Candidatus Borkfalkia</taxon>
    </lineage>
</organism>
<gene>
    <name evidence="3" type="ORF">H9729_08455</name>
</gene>
<name>A0A9D1ZYB7_9FIRM</name>
<reference evidence="3" key="2">
    <citation type="submission" date="2021-04" db="EMBL/GenBank/DDBJ databases">
        <authorList>
            <person name="Gilroy R."/>
        </authorList>
    </citation>
    <scope>NUCLEOTIDE SEQUENCE</scope>
    <source>
        <strain evidence="3">1345</strain>
    </source>
</reference>
<evidence type="ECO:0000256" key="1">
    <source>
        <dbReference type="SAM" id="Phobius"/>
    </source>
</evidence>